<dbReference type="PROSITE" id="PS00201">
    <property type="entry name" value="FLAVODOXIN"/>
    <property type="match status" value="1"/>
</dbReference>
<gene>
    <name evidence="10" type="ORF">MED92_00360</name>
</gene>
<dbReference type="PIRSF" id="PIRSF038996">
    <property type="entry name" value="FldA"/>
    <property type="match status" value="1"/>
</dbReference>
<comment type="function">
    <text evidence="2 8">Low-potential electron donor to a number of redox enzymes.</text>
</comment>
<keyword evidence="6 8" id="KW-0288">FMN</keyword>
<evidence type="ECO:0000259" key="9">
    <source>
        <dbReference type="PROSITE" id="PS50902"/>
    </source>
</evidence>
<accession>A0A7U8C5P0</accession>
<evidence type="ECO:0000313" key="10">
    <source>
        <dbReference type="EMBL" id="EAR60336.1"/>
    </source>
</evidence>
<evidence type="ECO:0000256" key="8">
    <source>
        <dbReference type="PIRNR" id="PIRNR038996"/>
    </source>
</evidence>
<evidence type="ECO:0000256" key="6">
    <source>
        <dbReference type="ARBA" id="ARBA00022643"/>
    </source>
</evidence>
<dbReference type="InterPro" id="IPR029039">
    <property type="entry name" value="Flavoprotein-like_sf"/>
</dbReference>
<comment type="cofactor">
    <cofactor evidence="1 8">
        <name>FMN</name>
        <dbReference type="ChEBI" id="CHEBI:58210"/>
    </cofactor>
</comment>
<dbReference type="GO" id="GO:0010181">
    <property type="term" value="F:FMN binding"/>
    <property type="evidence" value="ECO:0007669"/>
    <property type="project" value="UniProtKB-UniRule"/>
</dbReference>
<evidence type="ECO:0000256" key="5">
    <source>
        <dbReference type="ARBA" id="ARBA00022630"/>
    </source>
</evidence>
<evidence type="ECO:0000256" key="2">
    <source>
        <dbReference type="ARBA" id="ARBA00003297"/>
    </source>
</evidence>
<keyword evidence="5 8" id="KW-0285">Flavoprotein</keyword>
<keyword evidence="7 8" id="KW-0249">Electron transport</keyword>
<dbReference type="RefSeq" id="WP_007022944.1">
    <property type="nucleotide sequence ID" value="NZ_CH724128.1"/>
</dbReference>
<dbReference type="PANTHER" id="PTHR42809">
    <property type="entry name" value="FLAVODOXIN 2"/>
    <property type="match status" value="1"/>
</dbReference>
<comment type="caution">
    <text evidence="10">The sequence shown here is derived from an EMBL/GenBank/DDBJ whole genome shotgun (WGS) entry which is preliminary data.</text>
</comment>
<dbReference type="InterPro" id="IPR001226">
    <property type="entry name" value="Flavodoxin_CS"/>
</dbReference>
<evidence type="ECO:0000256" key="4">
    <source>
        <dbReference type="ARBA" id="ARBA00022448"/>
    </source>
</evidence>
<dbReference type="AlphaFoldDB" id="A0A7U8C5P0"/>
<dbReference type="OrthoDB" id="359268at2"/>
<evidence type="ECO:0000256" key="7">
    <source>
        <dbReference type="ARBA" id="ARBA00022982"/>
    </source>
</evidence>
<dbReference type="Pfam" id="PF00258">
    <property type="entry name" value="Flavodoxin_1"/>
    <property type="match status" value="1"/>
</dbReference>
<dbReference type="Proteomes" id="UP000002171">
    <property type="component" value="Unassembled WGS sequence"/>
</dbReference>
<dbReference type="InterPro" id="IPR008254">
    <property type="entry name" value="Flavodoxin/NO_synth"/>
</dbReference>
<dbReference type="EMBL" id="AAOW01000019">
    <property type="protein sequence ID" value="EAR60336.1"/>
    <property type="molecule type" value="Genomic_DNA"/>
</dbReference>
<name>A0A7U8C5P0_NEPCE</name>
<proteinExistence type="inferred from homology"/>
<dbReference type="NCBIfam" id="NF009023">
    <property type="entry name" value="PRK12359.1"/>
    <property type="match status" value="1"/>
</dbReference>
<evidence type="ECO:0000313" key="11">
    <source>
        <dbReference type="Proteomes" id="UP000002171"/>
    </source>
</evidence>
<dbReference type="InterPro" id="IPR010086">
    <property type="entry name" value="Flavodoxin_lc"/>
</dbReference>
<dbReference type="GO" id="GO:0009055">
    <property type="term" value="F:electron transfer activity"/>
    <property type="evidence" value="ECO:0007669"/>
    <property type="project" value="UniProtKB-UniRule"/>
</dbReference>
<dbReference type="NCBIfam" id="TIGR01752">
    <property type="entry name" value="flav_long"/>
    <property type="match status" value="1"/>
</dbReference>
<dbReference type="NCBIfam" id="NF006739">
    <property type="entry name" value="PRK09267.1-5"/>
    <property type="match status" value="1"/>
</dbReference>
<dbReference type="PROSITE" id="PS50902">
    <property type="entry name" value="FLAVODOXIN_LIKE"/>
    <property type="match status" value="1"/>
</dbReference>
<dbReference type="SUPFAM" id="SSF52218">
    <property type="entry name" value="Flavoproteins"/>
    <property type="match status" value="1"/>
</dbReference>
<dbReference type="Gene3D" id="3.40.50.360">
    <property type="match status" value="1"/>
</dbReference>
<dbReference type="InterPro" id="IPR050619">
    <property type="entry name" value="Flavodoxin"/>
</dbReference>
<protein>
    <recommendedName>
        <fullName evidence="8">Flavodoxin</fullName>
    </recommendedName>
</protein>
<evidence type="ECO:0000256" key="1">
    <source>
        <dbReference type="ARBA" id="ARBA00001917"/>
    </source>
</evidence>
<keyword evidence="4 8" id="KW-0813">Transport</keyword>
<organism evidence="10 11">
    <name type="scientific">Neptuniibacter caesariensis</name>
    <dbReference type="NCBI Taxonomy" id="207954"/>
    <lineage>
        <taxon>Bacteria</taxon>
        <taxon>Pseudomonadati</taxon>
        <taxon>Pseudomonadota</taxon>
        <taxon>Gammaproteobacteria</taxon>
        <taxon>Oceanospirillales</taxon>
        <taxon>Oceanospirillaceae</taxon>
        <taxon>Neptuniibacter</taxon>
    </lineage>
</organism>
<reference evidence="10 11" key="1">
    <citation type="submission" date="2006-02" db="EMBL/GenBank/DDBJ databases">
        <authorList>
            <person name="Pinhassi J."/>
            <person name="Pedros-Alio C."/>
            <person name="Ferriera S."/>
            <person name="Johnson J."/>
            <person name="Kravitz S."/>
            <person name="Halpern A."/>
            <person name="Remington K."/>
            <person name="Beeson K."/>
            <person name="Tran B."/>
            <person name="Rogers Y.-H."/>
            <person name="Friedman R."/>
            <person name="Venter J.C."/>
        </authorList>
    </citation>
    <scope>NUCLEOTIDE SEQUENCE [LARGE SCALE GENOMIC DNA]</scope>
    <source>
        <strain evidence="10 11">MED92</strain>
    </source>
</reference>
<keyword evidence="11" id="KW-1185">Reference proteome</keyword>
<evidence type="ECO:0000256" key="3">
    <source>
        <dbReference type="ARBA" id="ARBA00005267"/>
    </source>
</evidence>
<dbReference type="PANTHER" id="PTHR42809:SF3">
    <property type="entry name" value="FLAVODOXIN 2"/>
    <property type="match status" value="1"/>
</dbReference>
<comment type="similarity">
    <text evidence="3 8">Belongs to the flavodoxin family.</text>
</comment>
<sequence length="172" mass="19122">MTKPIGLFYGSTTGNTETVAEQIIEQIGSDKIHHIDIAADGLDGLSEYEHLILGIPTWDFGELQEDWADLWDVLDAVHVEGKTCAVFGLGDQIGYAEWFLDAMGLLHDKMQERGAVMVGYWSADGYDFEASKALTEDQSQFVGLAIDEDCQRSETEERVARWSQQVVKGFGL</sequence>
<feature type="domain" description="Flavodoxin-like" evidence="9">
    <location>
        <begin position="5"/>
        <end position="167"/>
    </location>
</feature>